<evidence type="ECO:0000256" key="6">
    <source>
        <dbReference type="ARBA" id="ARBA00023136"/>
    </source>
</evidence>
<evidence type="ECO:0000313" key="9">
    <source>
        <dbReference type="EMBL" id="PYC87803.1"/>
    </source>
</evidence>
<evidence type="ECO:0000256" key="5">
    <source>
        <dbReference type="ARBA" id="ARBA00022989"/>
    </source>
</evidence>
<comment type="subcellular location">
    <subcellularLocation>
        <location evidence="1">Cell membrane</location>
        <topology evidence="1">Multi-pass membrane protein</topology>
    </subcellularLocation>
</comment>
<evidence type="ECO:0000313" key="10">
    <source>
        <dbReference type="Proteomes" id="UP000248039"/>
    </source>
</evidence>
<evidence type="ECO:0000256" key="2">
    <source>
        <dbReference type="ARBA" id="ARBA00022475"/>
    </source>
</evidence>
<proteinExistence type="inferred from homology"/>
<dbReference type="InterPro" id="IPR018584">
    <property type="entry name" value="GT87"/>
</dbReference>
<accession>A0A2V4PAB5</accession>
<feature type="transmembrane region" description="Helical" evidence="8">
    <location>
        <begin position="208"/>
        <end position="241"/>
    </location>
</feature>
<dbReference type="Proteomes" id="UP000248039">
    <property type="component" value="Unassembled WGS sequence"/>
</dbReference>
<feature type="transmembrane region" description="Helical" evidence="8">
    <location>
        <begin position="455"/>
        <end position="473"/>
    </location>
</feature>
<evidence type="ECO:0000256" key="3">
    <source>
        <dbReference type="ARBA" id="ARBA00022679"/>
    </source>
</evidence>
<evidence type="ECO:0000256" key="4">
    <source>
        <dbReference type="ARBA" id="ARBA00022692"/>
    </source>
</evidence>
<feature type="transmembrane region" description="Helical" evidence="8">
    <location>
        <begin position="429"/>
        <end position="449"/>
    </location>
</feature>
<keyword evidence="6 8" id="KW-0472">Membrane</keyword>
<comment type="similarity">
    <text evidence="7">Belongs to the glycosyltransferase 87 family.</text>
</comment>
<name>A0A2V4PAB5_9ACTN</name>
<keyword evidence="10" id="KW-1185">Reference proteome</keyword>
<organism evidence="9 10">
    <name type="scientific">Streptomyces tateyamensis</name>
    <dbReference type="NCBI Taxonomy" id="565073"/>
    <lineage>
        <taxon>Bacteria</taxon>
        <taxon>Bacillati</taxon>
        <taxon>Actinomycetota</taxon>
        <taxon>Actinomycetes</taxon>
        <taxon>Kitasatosporales</taxon>
        <taxon>Streptomycetaceae</taxon>
        <taxon>Streptomyces</taxon>
    </lineage>
</organism>
<dbReference type="GO" id="GO:0005886">
    <property type="term" value="C:plasma membrane"/>
    <property type="evidence" value="ECO:0007669"/>
    <property type="project" value="UniProtKB-SubCell"/>
</dbReference>
<dbReference type="EMBL" id="PYBW01000011">
    <property type="protein sequence ID" value="PYC87803.1"/>
    <property type="molecule type" value="Genomic_DNA"/>
</dbReference>
<keyword evidence="4 8" id="KW-0812">Transmembrane</keyword>
<comment type="caution">
    <text evidence="9">The sequence shown here is derived from an EMBL/GenBank/DDBJ whole genome shotgun (WGS) entry which is preliminary data.</text>
</comment>
<feature type="transmembrane region" description="Helical" evidence="8">
    <location>
        <begin position="346"/>
        <end position="370"/>
    </location>
</feature>
<protein>
    <recommendedName>
        <fullName evidence="11">DUF2029 domain-containing protein</fullName>
    </recommendedName>
</protein>
<keyword evidence="2" id="KW-1003">Cell membrane</keyword>
<feature type="transmembrane region" description="Helical" evidence="8">
    <location>
        <begin position="280"/>
        <end position="302"/>
    </location>
</feature>
<keyword evidence="5 8" id="KW-1133">Transmembrane helix</keyword>
<evidence type="ECO:0008006" key="11">
    <source>
        <dbReference type="Google" id="ProtNLM"/>
    </source>
</evidence>
<evidence type="ECO:0000256" key="1">
    <source>
        <dbReference type="ARBA" id="ARBA00004651"/>
    </source>
</evidence>
<evidence type="ECO:0000256" key="8">
    <source>
        <dbReference type="SAM" id="Phobius"/>
    </source>
</evidence>
<dbReference type="GO" id="GO:0016758">
    <property type="term" value="F:hexosyltransferase activity"/>
    <property type="evidence" value="ECO:0007669"/>
    <property type="project" value="InterPro"/>
</dbReference>
<feature type="transmembrane region" description="Helical" evidence="8">
    <location>
        <begin position="247"/>
        <end position="268"/>
    </location>
</feature>
<dbReference type="AlphaFoldDB" id="A0A2V4PAB5"/>
<dbReference type="Pfam" id="PF09594">
    <property type="entry name" value="GT87"/>
    <property type="match status" value="1"/>
</dbReference>
<sequence length="517" mass="54855">MRVFGILATARSVGGCAVHRSLIRTIGHHADAAGTERKPGTVGPLGSVLVGGVSAKSEGAVVLAQDGQAGQTGSGGVAVAVPPSLGATAVSAAAPGRGALWGLGAGWFTTRTLLLLIVLGVLKVTSLDVTTDVSVIYHGWYEVLQTGTFPMDDVTWQYPPGAALVMLLPGLLPWSYLISFYVLCAVFDALAIGMLVRSGMRKGRSFLGAWVWVAGVPLLGPTVYCRYDIMVTAIAVAGLLVLLRRPVLGGLLLGFGGLIKIWPLLALAGTPRGRRTRRSWTAALAALSGLAFLLAAGMNGAFQFLTFQADRGIEVESVGALPLHFARLFGGWHGLVSMNYGSVELLGPWVTVISKVSMAATLAGFAWLLYWRLRARRWQPSTTYDAALATLLVFTVTSRVISPQYLVWVVGLAAVCLTVRGTSQRPVAVMVLVATLLTTLEFPMAFGQVVNSQPWGVTVLALRNLLLVAATLLSCRRLWLSTRGDQTATLVLPPAEQPERGYPVRPGIAYEQSLLDD</sequence>
<reference evidence="9 10" key="1">
    <citation type="submission" date="2018-03" db="EMBL/GenBank/DDBJ databases">
        <title>Bioinformatic expansion and discovery of thiopeptide antibiotics.</title>
        <authorList>
            <person name="Schwalen C.J."/>
            <person name="Hudson G.A."/>
            <person name="Mitchell D.A."/>
        </authorList>
    </citation>
    <scope>NUCLEOTIDE SEQUENCE [LARGE SCALE GENOMIC DNA]</scope>
    <source>
        <strain evidence="9 10">ATCC 21389</strain>
    </source>
</reference>
<evidence type="ECO:0000256" key="7">
    <source>
        <dbReference type="ARBA" id="ARBA00024033"/>
    </source>
</evidence>
<gene>
    <name evidence="9" type="ORF">C7C46_03415</name>
</gene>
<keyword evidence="3" id="KW-0808">Transferase</keyword>
<feature type="transmembrane region" description="Helical" evidence="8">
    <location>
        <begin position="174"/>
        <end position="196"/>
    </location>
</feature>
<feature type="transmembrane region" description="Helical" evidence="8">
    <location>
        <begin position="100"/>
        <end position="122"/>
    </location>
</feature>
<dbReference type="OrthoDB" id="4099703at2"/>